<sequence length="111" mass="12518">MKNFKFQQAIKDIRSKREKVANDIGMLMERESKFRAPVGETGHLRRSTGSEVKHNEESSVVEVGTNNVEYAEVVHEGSVVRNITAQPYIRDAIEQNQSNIQSMVAKGMTPK</sequence>
<protein>
    <recommendedName>
        <fullName evidence="4">HK97 gp10 family phage protein</fullName>
    </recommendedName>
</protein>
<gene>
    <name evidence="2" type="ORF">LQ50_07890</name>
</gene>
<keyword evidence="3" id="KW-1185">Reference proteome</keyword>
<evidence type="ECO:0000256" key="1">
    <source>
        <dbReference type="SAM" id="MobiDB-lite"/>
    </source>
</evidence>
<proteinExistence type="predicted"/>
<name>A0A0B0IHC4_9BACI</name>
<evidence type="ECO:0008006" key="4">
    <source>
        <dbReference type="Google" id="ProtNLM"/>
    </source>
</evidence>
<dbReference type="OrthoDB" id="2876898at2"/>
<organism evidence="2 3">
    <name type="scientific">Halalkalibacter okhensis</name>
    <dbReference type="NCBI Taxonomy" id="333138"/>
    <lineage>
        <taxon>Bacteria</taxon>
        <taxon>Bacillati</taxon>
        <taxon>Bacillota</taxon>
        <taxon>Bacilli</taxon>
        <taxon>Bacillales</taxon>
        <taxon>Bacillaceae</taxon>
        <taxon>Halalkalibacter</taxon>
    </lineage>
</organism>
<dbReference type="RefSeq" id="WP_034627689.1">
    <property type="nucleotide sequence ID" value="NZ_JRJU01000007.1"/>
</dbReference>
<dbReference type="EMBL" id="JRJU01000007">
    <property type="protein sequence ID" value="KHF40705.1"/>
    <property type="molecule type" value="Genomic_DNA"/>
</dbReference>
<evidence type="ECO:0000313" key="2">
    <source>
        <dbReference type="EMBL" id="KHF40705.1"/>
    </source>
</evidence>
<reference evidence="2 3" key="1">
    <citation type="submission" date="2014-09" db="EMBL/GenBank/DDBJ databases">
        <title>Genome sequencing and annotation of Bacillus Okhensis strain Kh10-101T.</title>
        <authorList>
            <person name="Prakash J.S."/>
        </authorList>
    </citation>
    <scope>NUCLEOTIDE SEQUENCE [LARGE SCALE GENOMIC DNA]</scope>
    <source>
        <strain evidence="3">Kh10-101T</strain>
    </source>
</reference>
<comment type="caution">
    <text evidence="2">The sequence shown here is derived from an EMBL/GenBank/DDBJ whole genome shotgun (WGS) entry which is preliminary data.</text>
</comment>
<accession>A0A0B0IHC4</accession>
<dbReference type="eggNOG" id="ENOG5033DUZ">
    <property type="taxonomic scope" value="Bacteria"/>
</dbReference>
<dbReference type="Proteomes" id="UP000030832">
    <property type="component" value="Unassembled WGS sequence"/>
</dbReference>
<dbReference type="Pfam" id="PF04883">
    <property type="entry name" value="HK97-gp10_like"/>
    <property type="match status" value="1"/>
</dbReference>
<dbReference type="AlphaFoldDB" id="A0A0B0IHC4"/>
<feature type="region of interest" description="Disordered" evidence="1">
    <location>
        <begin position="34"/>
        <end position="59"/>
    </location>
</feature>
<evidence type="ECO:0000313" key="3">
    <source>
        <dbReference type="Proteomes" id="UP000030832"/>
    </source>
</evidence>
<dbReference type="InterPro" id="IPR010064">
    <property type="entry name" value="HK97-gp10_tail"/>
</dbReference>
<dbReference type="STRING" id="333138.LQ50_07890"/>